<comment type="caution">
    <text evidence="1">The sequence shown here is derived from an EMBL/GenBank/DDBJ whole genome shotgun (WGS) entry which is preliminary data.</text>
</comment>
<keyword evidence="2" id="KW-1185">Reference proteome</keyword>
<reference evidence="1" key="1">
    <citation type="submission" date="2022-06" db="EMBL/GenBank/DDBJ databases">
        <title>Phylogenomic reconstructions and comparative analyses of Kickxellomycotina fungi.</title>
        <authorList>
            <person name="Reynolds N.K."/>
            <person name="Stajich J.E."/>
            <person name="Barry K."/>
            <person name="Grigoriev I.V."/>
            <person name="Crous P."/>
            <person name="Smith M.E."/>
        </authorList>
    </citation>
    <scope>NUCLEOTIDE SEQUENCE</scope>
    <source>
        <strain evidence="1">RSA 2271</strain>
    </source>
</reference>
<sequence length="184" mass="21213">QPEKTLETLDKDGWCHTGDIGLIDDLGRIKIIDRKKNLFKLAQGEYIAPERIENIYMDHPLVTQAFVYGDSLQSMLVAVISPDEGELRQFVLDRELYASPDDTPAFDTLCKEKKVREEVVKLLDEWGRSRDLKGFENIKNVLLEPHPFDPSLVSPTFKLKRPEAKAYYKARFDELYSELLNPAK</sequence>
<dbReference type="Proteomes" id="UP001145114">
    <property type="component" value="Unassembled WGS sequence"/>
</dbReference>
<gene>
    <name evidence="1" type="primary">FAA2_3</name>
    <name evidence="1" type="ORF">EV182_006593</name>
</gene>
<evidence type="ECO:0000313" key="1">
    <source>
        <dbReference type="EMBL" id="KAJ1672741.1"/>
    </source>
</evidence>
<feature type="non-terminal residue" evidence="1">
    <location>
        <position position="1"/>
    </location>
</feature>
<dbReference type="EMBL" id="JAMZIH010007909">
    <property type="protein sequence ID" value="KAJ1672741.1"/>
    <property type="molecule type" value="Genomic_DNA"/>
</dbReference>
<dbReference type="EC" id="6.2.1.3" evidence="1"/>
<accession>A0ACC1H931</accession>
<proteinExistence type="predicted"/>
<organism evidence="1 2">
    <name type="scientific">Spiromyces aspiralis</name>
    <dbReference type="NCBI Taxonomy" id="68401"/>
    <lineage>
        <taxon>Eukaryota</taxon>
        <taxon>Fungi</taxon>
        <taxon>Fungi incertae sedis</taxon>
        <taxon>Zoopagomycota</taxon>
        <taxon>Kickxellomycotina</taxon>
        <taxon>Kickxellomycetes</taxon>
        <taxon>Kickxellales</taxon>
        <taxon>Kickxellaceae</taxon>
        <taxon>Spiromyces</taxon>
    </lineage>
</organism>
<name>A0ACC1H931_9FUNG</name>
<protein>
    <submittedName>
        <fullName evidence="1">Medium-chain fatty acid-CoA ligase faa2</fullName>
        <ecNumber evidence="1">6.2.1.3</ecNumber>
    </submittedName>
</protein>
<evidence type="ECO:0000313" key="2">
    <source>
        <dbReference type="Proteomes" id="UP001145114"/>
    </source>
</evidence>
<keyword evidence="1" id="KW-0436">Ligase</keyword>